<gene>
    <name evidence="1" type="ORF">DSM106972_001410</name>
</gene>
<comment type="caution">
    <text evidence="1">The sequence shown here is derived from an EMBL/GenBank/DDBJ whole genome shotgun (WGS) entry which is preliminary data.</text>
</comment>
<dbReference type="RefSeq" id="WP_186538564.1">
    <property type="nucleotide sequence ID" value="NZ_RSCL01000001.1"/>
</dbReference>
<reference evidence="1" key="2">
    <citation type="journal article" date="2019" name="Genome Biol. Evol.">
        <title>Day and night: Metabolic profiles and evolutionary relationships of six axenic non-marine cyanobacteria.</title>
        <authorList>
            <person name="Will S.E."/>
            <person name="Henke P."/>
            <person name="Boedeker C."/>
            <person name="Huang S."/>
            <person name="Brinkmann H."/>
            <person name="Rohde M."/>
            <person name="Jarek M."/>
            <person name="Friedl T."/>
            <person name="Seufert S."/>
            <person name="Schumacher M."/>
            <person name="Overmann J."/>
            <person name="Neumann-Schaal M."/>
            <person name="Petersen J."/>
        </authorList>
    </citation>
    <scope>NUCLEOTIDE SEQUENCE [LARGE SCALE GENOMIC DNA]</scope>
    <source>
        <strain evidence="1">PCC 7102</strain>
    </source>
</reference>
<dbReference type="EMBL" id="RSCL01000001">
    <property type="protein sequence ID" value="RUT09646.1"/>
    <property type="molecule type" value="Genomic_DNA"/>
</dbReference>
<accession>A0A433VU59</accession>
<keyword evidence="2" id="KW-1185">Reference proteome</keyword>
<proteinExistence type="predicted"/>
<evidence type="ECO:0000313" key="1">
    <source>
        <dbReference type="EMBL" id="RUT09646.1"/>
    </source>
</evidence>
<organism evidence="1 2">
    <name type="scientific">Dulcicalothrix desertica PCC 7102</name>
    <dbReference type="NCBI Taxonomy" id="232991"/>
    <lineage>
        <taxon>Bacteria</taxon>
        <taxon>Bacillati</taxon>
        <taxon>Cyanobacteriota</taxon>
        <taxon>Cyanophyceae</taxon>
        <taxon>Nostocales</taxon>
        <taxon>Calotrichaceae</taxon>
        <taxon>Dulcicalothrix</taxon>
    </lineage>
</organism>
<evidence type="ECO:0000313" key="2">
    <source>
        <dbReference type="Proteomes" id="UP000271624"/>
    </source>
</evidence>
<sequence length="69" mass="8576">MRYYKLDSVNHHCFQVWKSDNNTWQDDIRVKAAFFLQARDDDHWMRYEYMKNGQHSTFNIWKGDNTWVS</sequence>
<protein>
    <submittedName>
        <fullName evidence="1">Uncharacterized protein</fullName>
    </submittedName>
</protein>
<name>A0A433VU59_9CYAN</name>
<reference evidence="1" key="1">
    <citation type="submission" date="2018-12" db="EMBL/GenBank/DDBJ databases">
        <authorList>
            <person name="Will S."/>
            <person name="Neumann-Schaal M."/>
            <person name="Henke P."/>
        </authorList>
    </citation>
    <scope>NUCLEOTIDE SEQUENCE</scope>
    <source>
        <strain evidence="1">PCC 7102</strain>
    </source>
</reference>
<dbReference type="AlphaFoldDB" id="A0A433VU59"/>
<dbReference type="Proteomes" id="UP000271624">
    <property type="component" value="Unassembled WGS sequence"/>
</dbReference>